<dbReference type="EMBL" id="RSAS01000315">
    <property type="protein sequence ID" value="RRR73815.1"/>
    <property type="molecule type" value="Genomic_DNA"/>
</dbReference>
<gene>
    <name evidence="2" type="ORF">EI684_08285</name>
</gene>
<evidence type="ECO:0000313" key="3">
    <source>
        <dbReference type="Proteomes" id="UP000280307"/>
    </source>
</evidence>
<comment type="caution">
    <text evidence="2">The sequence shown here is derived from an EMBL/GenBank/DDBJ whole genome shotgun (WGS) entry which is preliminary data.</text>
</comment>
<reference evidence="2 3" key="1">
    <citation type="submission" date="2018-12" db="EMBL/GenBank/DDBJ databases">
        <title>Genome Sequence of Candidatus Viridilinea halotolerans isolated from saline sulfide-rich spring.</title>
        <authorList>
            <person name="Grouzdev D.S."/>
            <person name="Burganskaya E.I."/>
            <person name="Krutkina M.S."/>
            <person name="Sukhacheva M.V."/>
            <person name="Gorlenko V.M."/>
        </authorList>
    </citation>
    <scope>NUCLEOTIDE SEQUENCE [LARGE SCALE GENOMIC DNA]</scope>
    <source>
        <strain evidence="2">Chok-6</strain>
    </source>
</reference>
<sequence length="370" mass="41216">MNWPPSAEPVRYDKARVATLAPIRQQLDVLGLPLIRLRKLRGLLSALEMQIEDGGDSPEVNGLLLDALRAGVRHQVGEPGALPVLRAIDAFAQAEDQRWAQLRAGTLSPIQLSPEEQLEELIPTGYRLVQAQQTAAACDIWLVAWNLVKQLARPELRSPADLNDAYGVTYSVDDWSVDLVWELGNAGFANPAYSEHQIRVSHECLELFPEQIADTVVNLMRAQGEALWRLGRRREAETTYAALVERLPDEGWAYIGWSDQYWLNKHTAPDYGAADVILRRALARPTLSDREDVLERLADLYTQWGKPPDVTVAGAQRMKPQPPGAARGQSATGKSTQPPPPAPKLGRNDPCWCGSGRKYKQCHMRSDSRR</sequence>
<dbReference type="Gene3D" id="3.10.450.50">
    <property type="match status" value="1"/>
</dbReference>
<accession>A0A426U2E4</accession>
<protein>
    <recommendedName>
        <fullName evidence="4">SEC-C domain-containing protein</fullName>
    </recommendedName>
</protein>
<name>A0A426U2E4_9CHLR</name>
<dbReference type="Gene3D" id="1.25.40.10">
    <property type="entry name" value="Tetratricopeptide repeat domain"/>
    <property type="match status" value="1"/>
</dbReference>
<dbReference type="Proteomes" id="UP000280307">
    <property type="component" value="Unassembled WGS sequence"/>
</dbReference>
<dbReference type="InterPro" id="IPR004027">
    <property type="entry name" value="SEC_C_motif"/>
</dbReference>
<evidence type="ECO:0000313" key="2">
    <source>
        <dbReference type="EMBL" id="RRR73815.1"/>
    </source>
</evidence>
<dbReference type="AlphaFoldDB" id="A0A426U2E4"/>
<evidence type="ECO:0008006" key="4">
    <source>
        <dbReference type="Google" id="ProtNLM"/>
    </source>
</evidence>
<feature type="region of interest" description="Disordered" evidence="1">
    <location>
        <begin position="308"/>
        <end position="370"/>
    </location>
</feature>
<organism evidence="2 3">
    <name type="scientific">Candidatus Viridilinea halotolerans</name>
    <dbReference type="NCBI Taxonomy" id="2491704"/>
    <lineage>
        <taxon>Bacteria</taxon>
        <taxon>Bacillati</taxon>
        <taxon>Chloroflexota</taxon>
        <taxon>Chloroflexia</taxon>
        <taxon>Chloroflexales</taxon>
        <taxon>Chloroflexineae</taxon>
        <taxon>Oscillochloridaceae</taxon>
        <taxon>Candidatus Viridilinea</taxon>
    </lineage>
</organism>
<dbReference type="InterPro" id="IPR011990">
    <property type="entry name" value="TPR-like_helical_dom_sf"/>
</dbReference>
<proteinExistence type="predicted"/>
<evidence type="ECO:0000256" key="1">
    <source>
        <dbReference type="SAM" id="MobiDB-lite"/>
    </source>
</evidence>
<dbReference type="Pfam" id="PF02810">
    <property type="entry name" value="SEC-C"/>
    <property type="match status" value="1"/>
</dbReference>
<dbReference type="SUPFAM" id="SSF48452">
    <property type="entry name" value="TPR-like"/>
    <property type="match status" value="1"/>
</dbReference>
<dbReference type="SUPFAM" id="SSF103642">
    <property type="entry name" value="Sec-C motif"/>
    <property type="match status" value="1"/>
</dbReference>